<accession>A0AAD8P0C1</accession>
<reference evidence="1" key="1">
    <citation type="journal article" date="2023" name="bioRxiv">
        <title>Improved chromosome-level genome assembly for marigold (Tagetes erecta).</title>
        <authorList>
            <person name="Jiang F."/>
            <person name="Yuan L."/>
            <person name="Wang S."/>
            <person name="Wang H."/>
            <person name="Xu D."/>
            <person name="Wang A."/>
            <person name="Fan W."/>
        </authorList>
    </citation>
    <scope>NUCLEOTIDE SEQUENCE</scope>
    <source>
        <strain evidence="1">WSJ</strain>
        <tissue evidence="1">Leaf</tissue>
    </source>
</reference>
<dbReference type="Proteomes" id="UP001229421">
    <property type="component" value="Unassembled WGS sequence"/>
</dbReference>
<sequence length="66" mass="7634">MKESVKLRRDNAHTVILPYVHLYWSGLCGAIYPEPHGFFLLHITFKIQTLSRSFNGEPEVAFSVDR</sequence>
<proteinExistence type="predicted"/>
<gene>
    <name evidence="1" type="ORF">QVD17_17467</name>
</gene>
<evidence type="ECO:0000313" key="2">
    <source>
        <dbReference type="Proteomes" id="UP001229421"/>
    </source>
</evidence>
<evidence type="ECO:0000313" key="1">
    <source>
        <dbReference type="EMBL" id="KAK1428628.1"/>
    </source>
</evidence>
<dbReference type="EMBL" id="JAUHHV010000004">
    <property type="protein sequence ID" value="KAK1428628.1"/>
    <property type="molecule type" value="Genomic_DNA"/>
</dbReference>
<comment type="caution">
    <text evidence="1">The sequence shown here is derived from an EMBL/GenBank/DDBJ whole genome shotgun (WGS) entry which is preliminary data.</text>
</comment>
<keyword evidence="2" id="KW-1185">Reference proteome</keyword>
<dbReference type="AlphaFoldDB" id="A0AAD8P0C1"/>
<organism evidence="1 2">
    <name type="scientific">Tagetes erecta</name>
    <name type="common">African marigold</name>
    <dbReference type="NCBI Taxonomy" id="13708"/>
    <lineage>
        <taxon>Eukaryota</taxon>
        <taxon>Viridiplantae</taxon>
        <taxon>Streptophyta</taxon>
        <taxon>Embryophyta</taxon>
        <taxon>Tracheophyta</taxon>
        <taxon>Spermatophyta</taxon>
        <taxon>Magnoliopsida</taxon>
        <taxon>eudicotyledons</taxon>
        <taxon>Gunneridae</taxon>
        <taxon>Pentapetalae</taxon>
        <taxon>asterids</taxon>
        <taxon>campanulids</taxon>
        <taxon>Asterales</taxon>
        <taxon>Asteraceae</taxon>
        <taxon>Asteroideae</taxon>
        <taxon>Heliantheae alliance</taxon>
        <taxon>Tageteae</taxon>
        <taxon>Tagetes</taxon>
    </lineage>
</organism>
<name>A0AAD8P0C1_TARER</name>
<protein>
    <submittedName>
        <fullName evidence="1">Uncharacterized protein</fullName>
    </submittedName>
</protein>